<reference evidence="1 2" key="1">
    <citation type="submission" date="2015-01" db="EMBL/GenBank/DDBJ databases">
        <title>Evolution of Trichinella species and genotypes.</title>
        <authorList>
            <person name="Korhonen P.K."/>
            <person name="Edoardo P."/>
            <person name="Giuseppe L.R."/>
            <person name="Gasser R.B."/>
        </authorList>
    </citation>
    <scope>NUCLEOTIDE SEQUENCE [LARGE SCALE GENOMIC DNA]</scope>
    <source>
        <strain evidence="1">ISS417</strain>
    </source>
</reference>
<evidence type="ECO:0000313" key="1">
    <source>
        <dbReference type="EMBL" id="KRX29640.1"/>
    </source>
</evidence>
<feature type="non-terminal residue" evidence="1">
    <location>
        <position position="1"/>
    </location>
</feature>
<name>A0A0V0SSE9_9BILA</name>
<evidence type="ECO:0000313" key="2">
    <source>
        <dbReference type="Proteomes" id="UP000055048"/>
    </source>
</evidence>
<feature type="non-terminal residue" evidence="1">
    <location>
        <position position="65"/>
    </location>
</feature>
<protein>
    <submittedName>
        <fullName evidence="1">Uncharacterized protein</fullName>
    </submittedName>
</protein>
<keyword evidence="2" id="KW-1185">Reference proteome</keyword>
<dbReference type="OrthoDB" id="5925604at2759"/>
<organism evidence="1 2">
    <name type="scientific">Trichinella murrelli</name>
    <dbReference type="NCBI Taxonomy" id="144512"/>
    <lineage>
        <taxon>Eukaryota</taxon>
        <taxon>Metazoa</taxon>
        <taxon>Ecdysozoa</taxon>
        <taxon>Nematoda</taxon>
        <taxon>Enoplea</taxon>
        <taxon>Dorylaimia</taxon>
        <taxon>Trichinellida</taxon>
        <taxon>Trichinellidae</taxon>
        <taxon>Trichinella</taxon>
    </lineage>
</organism>
<comment type="caution">
    <text evidence="1">The sequence shown here is derived from an EMBL/GenBank/DDBJ whole genome shotgun (WGS) entry which is preliminary data.</text>
</comment>
<accession>A0A0V0SSE9</accession>
<dbReference type="Proteomes" id="UP000055048">
    <property type="component" value="Unassembled WGS sequence"/>
</dbReference>
<sequence>LISTGFCITKVKFRHKCYYNQQLLLAGCIIKRAGFASISDVPTRIALLYNFFAISRQILVCTTCD</sequence>
<gene>
    <name evidence="1" type="ORF">T05_15699</name>
</gene>
<proteinExistence type="predicted"/>
<dbReference type="EMBL" id="JYDJ01003107">
    <property type="protein sequence ID" value="KRX29640.1"/>
    <property type="molecule type" value="Genomic_DNA"/>
</dbReference>
<dbReference type="AlphaFoldDB" id="A0A0V0SSE9"/>